<dbReference type="EMBL" id="FPCH01000003">
    <property type="protein sequence ID" value="SFV36809.1"/>
    <property type="molecule type" value="Genomic_DNA"/>
</dbReference>
<dbReference type="Proteomes" id="UP000199423">
    <property type="component" value="Unassembled WGS sequence"/>
</dbReference>
<comment type="similarity">
    <text evidence="1">Belongs to the SsuE family.</text>
</comment>
<dbReference type="InterPro" id="IPR029039">
    <property type="entry name" value="Flavoprotein-like_sf"/>
</dbReference>
<keyword evidence="4" id="KW-0560">Oxidoreductase</keyword>
<dbReference type="InterPro" id="IPR020048">
    <property type="entry name" value="NADPH-dep_FMN_reduc_SsuE"/>
</dbReference>
<sequence length="180" mass="19103">MPTVLVISSSPSEKSKTATLAQYVTDHLSSIAMDARHLRLRNLPPAALVRADTSDPAIAEAAALVKSADGVVLVTPTYKASYSGLLKVFLDLLPQYALAGKAILPLATGGTLAHALMLDYALRPVLHSLGARHCVQGHFVIESVIDPASREPITDKRYGDMLAEVIGQFDGAVNYARKAA</sequence>
<dbReference type="Gene3D" id="3.40.50.360">
    <property type="match status" value="1"/>
</dbReference>
<evidence type="ECO:0000313" key="6">
    <source>
        <dbReference type="EMBL" id="SFV36809.1"/>
    </source>
</evidence>
<evidence type="ECO:0000256" key="3">
    <source>
        <dbReference type="ARBA" id="ARBA00022643"/>
    </source>
</evidence>
<protein>
    <submittedName>
        <fullName evidence="6">FMN reductase</fullName>
    </submittedName>
</protein>
<organism evidence="6 7">
    <name type="scientific">Hyphomicrobium facile</name>
    <dbReference type="NCBI Taxonomy" id="51670"/>
    <lineage>
        <taxon>Bacteria</taxon>
        <taxon>Pseudomonadati</taxon>
        <taxon>Pseudomonadota</taxon>
        <taxon>Alphaproteobacteria</taxon>
        <taxon>Hyphomicrobiales</taxon>
        <taxon>Hyphomicrobiaceae</taxon>
        <taxon>Hyphomicrobium</taxon>
    </lineage>
</organism>
<feature type="domain" description="NADPH-dependent FMN reductase-like" evidence="5">
    <location>
        <begin position="3"/>
        <end position="142"/>
    </location>
</feature>
<dbReference type="NCBIfam" id="TIGR03567">
    <property type="entry name" value="FMN_reduc_SsuE"/>
    <property type="match status" value="1"/>
</dbReference>
<accession>A0A1I7NQ69</accession>
<keyword evidence="3" id="KW-0288">FMN</keyword>
<dbReference type="GO" id="GO:0046306">
    <property type="term" value="P:alkanesulfonate catabolic process"/>
    <property type="evidence" value="ECO:0007669"/>
    <property type="project" value="InterPro"/>
</dbReference>
<evidence type="ECO:0000256" key="1">
    <source>
        <dbReference type="ARBA" id="ARBA00005990"/>
    </source>
</evidence>
<name>A0A1I7NQ69_9HYPH</name>
<dbReference type="PANTHER" id="PTHR43408">
    <property type="entry name" value="FMN REDUCTASE (NADPH)"/>
    <property type="match status" value="1"/>
</dbReference>
<reference evidence="7" key="1">
    <citation type="submission" date="2016-10" db="EMBL/GenBank/DDBJ databases">
        <authorList>
            <person name="Varghese N."/>
            <person name="Submissions S."/>
        </authorList>
    </citation>
    <scope>NUCLEOTIDE SEQUENCE [LARGE SCALE GENOMIC DNA]</scope>
    <source>
        <strain evidence="7">DSM 1565</strain>
    </source>
</reference>
<evidence type="ECO:0000256" key="4">
    <source>
        <dbReference type="ARBA" id="ARBA00023002"/>
    </source>
</evidence>
<evidence type="ECO:0000313" key="7">
    <source>
        <dbReference type="Proteomes" id="UP000199423"/>
    </source>
</evidence>
<gene>
    <name evidence="6" type="ORF">SAMN04488557_2791</name>
</gene>
<proteinExistence type="inferred from homology"/>
<dbReference type="SUPFAM" id="SSF52218">
    <property type="entry name" value="Flavoproteins"/>
    <property type="match status" value="1"/>
</dbReference>
<dbReference type="InterPro" id="IPR005025">
    <property type="entry name" value="FMN_Rdtase-like_dom"/>
</dbReference>
<dbReference type="RefSeq" id="WP_092868357.1">
    <property type="nucleotide sequence ID" value="NZ_FPCH01000003.1"/>
</dbReference>
<dbReference type="OrthoDB" id="1643408at2"/>
<keyword evidence="2" id="KW-0285">Flavoprotein</keyword>
<dbReference type="AlphaFoldDB" id="A0A1I7NQ69"/>
<dbReference type="Pfam" id="PF03358">
    <property type="entry name" value="FMN_red"/>
    <property type="match status" value="1"/>
</dbReference>
<keyword evidence="7" id="KW-1185">Reference proteome</keyword>
<dbReference type="STRING" id="51670.SAMN04488557_2791"/>
<evidence type="ECO:0000259" key="5">
    <source>
        <dbReference type="Pfam" id="PF03358"/>
    </source>
</evidence>
<dbReference type="GO" id="GO:0008752">
    <property type="term" value="F:FMN reductase [NAD(P)H] activity"/>
    <property type="evidence" value="ECO:0007669"/>
    <property type="project" value="InterPro"/>
</dbReference>
<dbReference type="InterPro" id="IPR051814">
    <property type="entry name" value="NAD(P)H-dep_FMN_reductase"/>
</dbReference>
<dbReference type="PANTHER" id="PTHR43408:SF1">
    <property type="entry name" value="FMN REDUCTASE (NADPH)"/>
    <property type="match status" value="1"/>
</dbReference>
<evidence type="ECO:0000256" key="2">
    <source>
        <dbReference type="ARBA" id="ARBA00022630"/>
    </source>
</evidence>